<sequence>MQFDIYPGKGHGSDRYVSFGGLNRTRRAGAGEFSDMENMGTLEYPCAAPRGKRAEVFEAPYAIDAVTAPDSTNVAEPAGFTGICGGSFYYNGTKKSGNSTLTAGLPWEIIRMGNLYIMNGYDPASKTAQTFCYNIDNDSFGEGGDDKMCDSLIVMASNDSAGSYLSTFRYGFPDVYEYTAVSDDGSRQIANADFFDKYGDPVISPPNIFEQVFSVGEEVEIAGFPSADGNFGQVWRYQGSSETVIPQRQLDYAGNNTIDTDLLPTIDELGKWDITNAYVKGFELERVDIGGSTAYIHKIYLRLVNRYGEEIDFVDMADSTGNIYCSGVSVFRRRRTFDHIAAHNGRLWGSVPTGNRIYVSNSNDYFDFTSASVVEGYAGRIESDTPGTFTALAEYGSELVAFKEDSISVIYGSGAYGVSVIPGIGCIDGRSVALTPSGMIFLAAGGFYGFSGSQPAKLSEKLGRKRYISAVGGFDGEIYYVSAKDKDGASELLAYDTRYGTWHRQDGLDARGFFRHRAGFYIAAEKKVYETNAETGETVEWSFTGAPVFSEKLGLKAVCELWIRAELAEDAEFTVYTSVENGGYRRHSTFRGGGMRIVRCPVRAVMGGGYRYRISGSGEAVFYEIDLRVSDGGARYKDADVSRQLAERF</sequence>
<gene>
    <name evidence="1" type="ORF">IAA61_06760</name>
</gene>
<dbReference type="Proteomes" id="UP000824109">
    <property type="component" value="Unassembled WGS sequence"/>
</dbReference>
<reference evidence="1" key="1">
    <citation type="submission" date="2020-10" db="EMBL/GenBank/DDBJ databases">
        <authorList>
            <person name="Gilroy R."/>
        </authorList>
    </citation>
    <scope>NUCLEOTIDE SEQUENCE</scope>
    <source>
        <strain evidence="1">USAMLcec3-3695</strain>
    </source>
</reference>
<proteinExistence type="predicted"/>
<comment type="caution">
    <text evidence="1">The sequence shown here is derived from an EMBL/GenBank/DDBJ whole genome shotgun (WGS) entry which is preliminary data.</text>
</comment>
<evidence type="ECO:0000313" key="2">
    <source>
        <dbReference type="Proteomes" id="UP000824109"/>
    </source>
</evidence>
<protein>
    <submittedName>
        <fullName evidence="1">Uncharacterized protein</fullName>
    </submittedName>
</protein>
<dbReference type="EMBL" id="DVNB01000071">
    <property type="protein sequence ID" value="HIU57498.1"/>
    <property type="molecule type" value="Genomic_DNA"/>
</dbReference>
<evidence type="ECO:0000313" key="1">
    <source>
        <dbReference type="EMBL" id="HIU57498.1"/>
    </source>
</evidence>
<accession>A0A9D1MCC5</accession>
<reference evidence="1" key="2">
    <citation type="journal article" date="2021" name="PeerJ">
        <title>Extensive microbial diversity within the chicken gut microbiome revealed by metagenomics and culture.</title>
        <authorList>
            <person name="Gilroy R."/>
            <person name="Ravi A."/>
            <person name="Getino M."/>
            <person name="Pursley I."/>
            <person name="Horton D.L."/>
            <person name="Alikhan N.F."/>
            <person name="Baker D."/>
            <person name="Gharbi K."/>
            <person name="Hall N."/>
            <person name="Watson M."/>
            <person name="Adriaenssens E.M."/>
            <person name="Foster-Nyarko E."/>
            <person name="Jarju S."/>
            <person name="Secka A."/>
            <person name="Antonio M."/>
            <person name="Oren A."/>
            <person name="Chaudhuri R.R."/>
            <person name="La Ragione R."/>
            <person name="Hildebrand F."/>
            <person name="Pallen M.J."/>
        </authorList>
    </citation>
    <scope>NUCLEOTIDE SEQUENCE</scope>
    <source>
        <strain evidence="1">USAMLcec3-3695</strain>
    </source>
</reference>
<dbReference type="AlphaFoldDB" id="A0A9D1MCC5"/>
<name>A0A9D1MCC5_9FIRM</name>
<organism evidence="1 2">
    <name type="scientific">Candidatus Ornithomonoglobus merdipullorum</name>
    <dbReference type="NCBI Taxonomy" id="2840895"/>
    <lineage>
        <taxon>Bacteria</taxon>
        <taxon>Bacillati</taxon>
        <taxon>Bacillota</taxon>
        <taxon>Clostridia</taxon>
        <taxon>Candidatus Ornithomonoglobus</taxon>
    </lineage>
</organism>